<evidence type="ECO:0000313" key="2">
    <source>
        <dbReference type="Proteomes" id="UP001301769"/>
    </source>
</evidence>
<dbReference type="EMBL" id="MU858050">
    <property type="protein sequence ID" value="KAK4218998.1"/>
    <property type="molecule type" value="Genomic_DNA"/>
</dbReference>
<accession>A0AAN6YIB0</accession>
<reference evidence="1" key="2">
    <citation type="submission" date="2023-05" db="EMBL/GenBank/DDBJ databases">
        <authorList>
            <consortium name="Lawrence Berkeley National Laboratory"/>
            <person name="Steindorff A."/>
            <person name="Hensen N."/>
            <person name="Bonometti L."/>
            <person name="Westerberg I."/>
            <person name="Brannstrom I.O."/>
            <person name="Guillou S."/>
            <person name="Cros-Aarteil S."/>
            <person name="Calhoun S."/>
            <person name="Haridas S."/>
            <person name="Kuo A."/>
            <person name="Mondo S."/>
            <person name="Pangilinan J."/>
            <person name="Riley R."/>
            <person name="Labutti K."/>
            <person name="Andreopoulos B."/>
            <person name="Lipzen A."/>
            <person name="Chen C."/>
            <person name="Yanf M."/>
            <person name="Daum C."/>
            <person name="Ng V."/>
            <person name="Clum A."/>
            <person name="Ohm R."/>
            <person name="Martin F."/>
            <person name="Silar P."/>
            <person name="Natvig D."/>
            <person name="Lalanne C."/>
            <person name="Gautier V."/>
            <person name="Ament-Velasquez S.L."/>
            <person name="Kruys A."/>
            <person name="Hutchinson M.I."/>
            <person name="Powell A.J."/>
            <person name="Barry K."/>
            <person name="Miller A.N."/>
            <person name="Grigoriev I.V."/>
            <person name="Debuchy R."/>
            <person name="Gladieux P."/>
            <person name="Thoren M.H."/>
            <person name="Johannesson H."/>
        </authorList>
    </citation>
    <scope>NUCLEOTIDE SEQUENCE</scope>
    <source>
        <strain evidence="1">PSN293</strain>
    </source>
</reference>
<reference evidence="1" key="1">
    <citation type="journal article" date="2023" name="Mol. Phylogenet. Evol.">
        <title>Genome-scale phylogeny and comparative genomics of the fungal order Sordariales.</title>
        <authorList>
            <person name="Hensen N."/>
            <person name="Bonometti L."/>
            <person name="Westerberg I."/>
            <person name="Brannstrom I.O."/>
            <person name="Guillou S."/>
            <person name="Cros-Aarteil S."/>
            <person name="Calhoun S."/>
            <person name="Haridas S."/>
            <person name="Kuo A."/>
            <person name="Mondo S."/>
            <person name="Pangilinan J."/>
            <person name="Riley R."/>
            <person name="LaButti K."/>
            <person name="Andreopoulos B."/>
            <person name="Lipzen A."/>
            <person name="Chen C."/>
            <person name="Yan M."/>
            <person name="Daum C."/>
            <person name="Ng V."/>
            <person name="Clum A."/>
            <person name="Steindorff A."/>
            <person name="Ohm R.A."/>
            <person name="Martin F."/>
            <person name="Silar P."/>
            <person name="Natvig D.O."/>
            <person name="Lalanne C."/>
            <person name="Gautier V."/>
            <person name="Ament-Velasquez S.L."/>
            <person name="Kruys A."/>
            <person name="Hutchinson M.I."/>
            <person name="Powell A.J."/>
            <person name="Barry K."/>
            <person name="Miller A.N."/>
            <person name="Grigoriev I.V."/>
            <person name="Debuchy R."/>
            <person name="Gladieux P."/>
            <person name="Hiltunen Thoren M."/>
            <person name="Johannesson H."/>
        </authorList>
    </citation>
    <scope>NUCLEOTIDE SEQUENCE</scope>
    <source>
        <strain evidence="1">PSN293</strain>
    </source>
</reference>
<gene>
    <name evidence="1" type="ORF">QBC37DRAFT_410994</name>
</gene>
<sequence>MDNEQEPKPGLMAVPVQVRQIIINILAHTPSDPPSFPSVSQQDYRLLKPGGRYFGSNGIWQRPPINPVLNMMLVNHQLHEEVKFCLEAVPQRYHLDVMNIKTYGLWTTWSISKMPKQQYIETVSCTFRLFEPTPDLDDRFADSVSFQGGCGGPPGGIWAFYALLAGLFEYGPGYCTRNPDKPRFVVGTIVLDFLAPTDGAIHSSVTQPEAMFLQRYMRWQGTRGDRTAEEALAGLLSKYLGILLNLDYDSIRYGRFLWESILDRLVLRSTAKITRRLMLSKSAKLTNLTSSSSTGGGTRSGCWNDAKWLGTGKKWTTSAL</sequence>
<name>A0AAN6YIB0_9PEZI</name>
<dbReference type="Proteomes" id="UP001301769">
    <property type="component" value="Unassembled WGS sequence"/>
</dbReference>
<dbReference type="AlphaFoldDB" id="A0AAN6YIB0"/>
<protein>
    <submittedName>
        <fullName evidence="1">Uncharacterized protein</fullName>
    </submittedName>
</protein>
<proteinExistence type="predicted"/>
<organism evidence="1 2">
    <name type="scientific">Rhypophila decipiens</name>
    <dbReference type="NCBI Taxonomy" id="261697"/>
    <lineage>
        <taxon>Eukaryota</taxon>
        <taxon>Fungi</taxon>
        <taxon>Dikarya</taxon>
        <taxon>Ascomycota</taxon>
        <taxon>Pezizomycotina</taxon>
        <taxon>Sordariomycetes</taxon>
        <taxon>Sordariomycetidae</taxon>
        <taxon>Sordariales</taxon>
        <taxon>Naviculisporaceae</taxon>
        <taxon>Rhypophila</taxon>
    </lineage>
</organism>
<comment type="caution">
    <text evidence="1">The sequence shown here is derived from an EMBL/GenBank/DDBJ whole genome shotgun (WGS) entry which is preliminary data.</text>
</comment>
<keyword evidence="2" id="KW-1185">Reference proteome</keyword>
<evidence type="ECO:0000313" key="1">
    <source>
        <dbReference type="EMBL" id="KAK4218998.1"/>
    </source>
</evidence>